<dbReference type="OrthoDB" id="9801588at2"/>
<reference evidence="2 3" key="1">
    <citation type="submission" date="2016-12" db="EMBL/GenBank/DDBJ databases">
        <title>The draft genome sequence of HSLHS2.</title>
        <authorList>
            <person name="Hu D."/>
            <person name="Wang L."/>
            <person name="Shao Z."/>
        </authorList>
    </citation>
    <scope>NUCLEOTIDE SEQUENCE [LARGE SCALE GENOMIC DNA]</scope>
    <source>
        <strain evidence="2">MCCC 1A06712</strain>
    </source>
</reference>
<dbReference type="AlphaFoldDB" id="A0A251WZS6"/>
<dbReference type="RefSeq" id="WP_086451175.1">
    <property type="nucleotide sequence ID" value="NZ_MSPP01000002.1"/>
</dbReference>
<dbReference type="Pfam" id="PF05545">
    <property type="entry name" value="FixQ"/>
    <property type="match status" value="1"/>
</dbReference>
<dbReference type="InterPro" id="IPR008621">
    <property type="entry name" value="Cbb3-typ_cyt_oxidase_comp"/>
</dbReference>
<protein>
    <submittedName>
        <fullName evidence="2">Cbb3-type cytochrome C oxidase subunit 3</fullName>
    </submittedName>
</protein>
<evidence type="ECO:0000313" key="3">
    <source>
        <dbReference type="Proteomes" id="UP000194664"/>
    </source>
</evidence>
<accession>A0A251WZS6</accession>
<sequence length="64" mass="7174">MDYHIFREIADSWALLALFLFFVGAILFVLRPGSRPVHQDAASVVFRNEDAPAADANPETEVKQ</sequence>
<dbReference type="Proteomes" id="UP000194664">
    <property type="component" value="Unassembled WGS sequence"/>
</dbReference>
<gene>
    <name evidence="2" type="ORF">BVC71_08410</name>
</gene>
<organism evidence="2 3">
    <name type="scientific">Marivivens niveibacter</name>
    <dbReference type="NCBI Taxonomy" id="1930667"/>
    <lineage>
        <taxon>Bacteria</taxon>
        <taxon>Pseudomonadati</taxon>
        <taxon>Pseudomonadota</taxon>
        <taxon>Alphaproteobacteria</taxon>
        <taxon>Rhodobacterales</taxon>
        <taxon>Paracoccaceae</taxon>
        <taxon>Marivivens group</taxon>
        <taxon>Marivivens</taxon>
    </lineage>
</organism>
<dbReference type="EMBL" id="MSPP01000002">
    <property type="protein sequence ID" value="OUD09836.1"/>
    <property type="molecule type" value="Genomic_DNA"/>
</dbReference>
<comment type="caution">
    <text evidence="2">The sequence shown here is derived from an EMBL/GenBank/DDBJ whole genome shotgun (WGS) entry which is preliminary data.</text>
</comment>
<dbReference type="CDD" id="cd01324">
    <property type="entry name" value="cbb3_Oxidase_CcoQ"/>
    <property type="match status" value="1"/>
</dbReference>
<evidence type="ECO:0000256" key="1">
    <source>
        <dbReference type="SAM" id="Phobius"/>
    </source>
</evidence>
<keyword evidence="1" id="KW-1133">Transmembrane helix</keyword>
<feature type="transmembrane region" description="Helical" evidence="1">
    <location>
        <begin position="12"/>
        <end position="30"/>
    </location>
</feature>
<keyword evidence="1" id="KW-0472">Membrane</keyword>
<evidence type="ECO:0000313" key="2">
    <source>
        <dbReference type="EMBL" id="OUD09836.1"/>
    </source>
</evidence>
<keyword evidence="3" id="KW-1185">Reference proteome</keyword>
<keyword evidence="1" id="KW-0812">Transmembrane</keyword>
<name>A0A251WZS6_9RHOB</name>
<proteinExistence type="predicted"/>